<dbReference type="AlphaFoldDB" id="A0A238KCG0"/>
<evidence type="ECO:0008006" key="4">
    <source>
        <dbReference type="Google" id="ProtNLM"/>
    </source>
</evidence>
<keyword evidence="1" id="KW-0812">Transmembrane</keyword>
<feature type="transmembrane region" description="Helical" evidence="1">
    <location>
        <begin position="173"/>
        <end position="191"/>
    </location>
</feature>
<name>A0A238KCG0_9RHOB</name>
<sequence length="421" mass="45707">MRRRAGLALLLLFGVVFAFFYFRLEFARQFLDMPAPPGKPFYNDDCILASDPGRYSHGLFQGHYLAFHLARHPLVVMLNAAIAEPLTWLGIRQPVAISISLAFWAAMSSVTIALFLLRQRLSLSVSILATLAVLLTFGTVTTLSVVETYSVSLWAIAMSLLIMAEMARHCAKYPALTSVIAGLACGVLAGWSHLPAAAFSLVYAGFSWASLNGGVGRKLTFGVAVPSVIAVICMMAPVVFLGIVLDGDPFMEPTEMVGRYADAANFTNPEIIKDYAAGFFLFSWVAPAETVQCRFLLDRLWEILRDPSRLALTILATILVGWAIVSGARTPGRAPLVLAVWALVGTFFVFYLFFNPLEVLLYSSHWTTALILGSVILLKEKPGLVLLLSGIVALSLHVNVPPLADPASFDPAQCCPHGGRN</sequence>
<reference evidence="3" key="1">
    <citation type="submission" date="2017-05" db="EMBL/GenBank/DDBJ databases">
        <authorList>
            <person name="Rodrigo-Torres L."/>
            <person name="Arahal R. D."/>
            <person name="Lucena T."/>
        </authorList>
    </citation>
    <scope>NUCLEOTIDE SEQUENCE [LARGE SCALE GENOMIC DNA]</scope>
    <source>
        <strain evidence="3">CECT 8715</strain>
    </source>
</reference>
<feature type="transmembrane region" description="Helical" evidence="1">
    <location>
        <begin position="360"/>
        <end position="378"/>
    </location>
</feature>
<feature type="transmembrane region" description="Helical" evidence="1">
    <location>
        <begin position="95"/>
        <end position="116"/>
    </location>
</feature>
<dbReference type="EMBL" id="FXYG01000002">
    <property type="protein sequence ID" value="SMX40505.1"/>
    <property type="molecule type" value="Genomic_DNA"/>
</dbReference>
<feature type="transmembrane region" description="Helical" evidence="1">
    <location>
        <begin position="383"/>
        <end position="400"/>
    </location>
</feature>
<keyword evidence="3" id="KW-1185">Reference proteome</keyword>
<gene>
    <name evidence="2" type="ORF">RUA8715_01693</name>
</gene>
<proteinExistence type="predicted"/>
<feature type="transmembrane region" description="Helical" evidence="1">
    <location>
        <begin position="123"/>
        <end position="143"/>
    </location>
</feature>
<dbReference type="Proteomes" id="UP000202485">
    <property type="component" value="Unassembled WGS sequence"/>
</dbReference>
<organism evidence="2 3">
    <name type="scientific">Ruegeria arenilitoris</name>
    <dbReference type="NCBI Taxonomy" id="1173585"/>
    <lineage>
        <taxon>Bacteria</taxon>
        <taxon>Pseudomonadati</taxon>
        <taxon>Pseudomonadota</taxon>
        <taxon>Alphaproteobacteria</taxon>
        <taxon>Rhodobacterales</taxon>
        <taxon>Roseobacteraceae</taxon>
        <taxon>Ruegeria</taxon>
    </lineage>
</organism>
<feature type="transmembrane region" description="Helical" evidence="1">
    <location>
        <begin position="310"/>
        <end position="328"/>
    </location>
</feature>
<protein>
    <recommendedName>
        <fullName evidence="4">Glycosyltransferase RgtA/B/C/D-like domain-containing protein</fullName>
    </recommendedName>
</protein>
<feature type="transmembrane region" description="Helical" evidence="1">
    <location>
        <begin position="223"/>
        <end position="245"/>
    </location>
</feature>
<accession>A0A238KCG0</accession>
<feature type="transmembrane region" description="Helical" evidence="1">
    <location>
        <begin position="335"/>
        <end position="354"/>
    </location>
</feature>
<feature type="transmembrane region" description="Helical" evidence="1">
    <location>
        <begin position="197"/>
        <end position="216"/>
    </location>
</feature>
<keyword evidence="1" id="KW-1133">Transmembrane helix</keyword>
<keyword evidence="1" id="KW-0472">Membrane</keyword>
<feature type="transmembrane region" description="Helical" evidence="1">
    <location>
        <begin position="149"/>
        <end position="166"/>
    </location>
</feature>
<evidence type="ECO:0000313" key="3">
    <source>
        <dbReference type="Proteomes" id="UP000202485"/>
    </source>
</evidence>
<evidence type="ECO:0000256" key="1">
    <source>
        <dbReference type="SAM" id="Phobius"/>
    </source>
</evidence>
<evidence type="ECO:0000313" key="2">
    <source>
        <dbReference type="EMBL" id="SMX40505.1"/>
    </source>
</evidence>